<comment type="caution">
    <text evidence="7">The sequence shown here is derived from an EMBL/GenBank/DDBJ whole genome shotgun (WGS) entry which is preliminary data.</text>
</comment>
<evidence type="ECO:0000256" key="3">
    <source>
        <dbReference type="ARBA" id="ARBA00022723"/>
    </source>
</evidence>
<dbReference type="Pfam" id="PF00557">
    <property type="entry name" value="Peptidase_M24"/>
    <property type="match status" value="1"/>
</dbReference>
<feature type="domain" description="Creatinase N-terminal" evidence="6">
    <location>
        <begin position="4"/>
        <end position="129"/>
    </location>
</feature>
<dbReference type="SUPFAM" id="SSF55920">
    <property type="entry name" value="Creatinase/aminopeptidase"/>
    <property type="match status" value="1"/>
</dbReference>
<dbReference type="Proteomes" id="UP000215459">
    <property type="component" value="Unassembled WGS sequence"/>
</dbReference>
<evidence type="ECO:0000256" key="4">
    <source>
        <dbReference type="ARBA" id="ARBA00022801"/>
    </source>
</evidence>
<gene>
    <name evidence="7" type="ORF">CHM34_02330</name>
</gene>
<dbReference type="InterPro" id="IPR000587">
    <property type="entry name" value="Creatinase_N"/>
</dbReference>
<keyword evidence="3" id="KW-0479">Metal-binding</keyword>
<evidence type="ECO:0000256" key="2">
    <source>
        <dbReference type="ARBA" id="ARBA00008766"/>
    </source>
</evidence>
<dbReference type="OrthoDB" id="9806388at2"/>
<dbReference type="GO" id="GO:0008235">
    <property type="term" value="F:metalloexopeptidase activity"/>
    <property type="evidence" value="ECO:0007669"/>
    <property type="project" value="UniProtKB-ARBA"/>
</dbReference>
<evidence type="ECO:0000259" key="6">
    <source>
        <dbReference type="Pfam" id="PF01321"/>
    </source>
</evidence>
<dbReference type="SUPFAM" id="SSF53092">
    <property type="entry name" value="Creatinase/prolidase N-terminal domain"/>
    <property type="match status" value="1"/>
</dbReference>
<dbReference type="FunFam" id="3.90.230.10:FF:000014">
    <property type="entry name" value="Aminopeptidase P family protein"/>
    <property type="match status" value="1"/>
</dbReference>
<dbReference type="PROSITE" id="PS00491">
    <property type="entry name" value="PROLINE_PEPTIDASE"/>
    <property type="match status" value="1"/>
</dbReference>
<dbReference type="InterPro" id="IPR001131">
    <property type="entry name" value="Peptidase_M24B_aminopep-P_CS"/>
</dbReference>
<dbReference type="Gene3D" id="3.40.350.10">
    <property type="entry name" value="Creatinase/prolidase N-terminal domain"/>
    <property type="match status" value="1"/>
</dbReference>
<dbReference type="AlphaFoldDB" id="A0A235BCQ2"/>
<keyword evidence="8" id="KW-1185">Reference proteome</keyword>
<dbReference type="PANTHER" id="PTHR46112:SF3">
    <property type="entry name" value="AMINOPEPTIDASE YPDF"/>
    <property type="match status" value="1"/>
</dbReference>
<dbReference type="CDD" id="cd01092">
    <property type="entry name" value="APP-like"/>
    <property type="match status" value="1"/>
</dbReference>
<dbReference type="InterPro" id="IPR036005">
    <property type="entry name" value="Creatinase/aminopeptidase-like"/>
</dbReference>
<dbReference type="PRINTS" id="PR00599">
    <property type="entry name" value="MAPEPTIDASE"/>
</dbReference>
<evidence type="ECO:0000256" key="1">
    <source>
        <dbReference type="ARBA" id="ARBA00001936"/>
    </source>
</evidence>
<evidence type="ECO:0000313" key="7">
    <source>
        <dbReference type="EMBL" id="OYD09992.1"/>
    </source>
</evidence>
<comment type="cofactor">
    <cofactor evidence="1">
        <name>Mn(2+)</name>
        <dbReference type="ChEBI" id="CHEBI:29035"/>
    </cofactor>
</comment>
<dbReference type="Gene3D" id="3.90.230.10">
    <property type="entry name" value="Creatinase/methionine aminopeptidase superfamily"/>
    <property type="match status" value="1"/>
</dbReference>
<dbReference type="InterPro" id="IPR001714">
    <property type="entry name" value="Pept_M24_MAP"/>
</dbReference>
<dbReference type="GO" id="GO:0004177">
    <property type="term" value="F:aminopeptidase activity"/>
    <property type="evidence" value="ECO:0007669"/>
    <property type="project" value="UniProtKB-ARBA"/>
</dbReference>
<evidence type="ECO:0000313" key="8">
    <source>
        <dbReference type="Proteomes" id="UP000215459"/>
    </source>
</evidence>
<evidence type="ECO:0000259" key="5">
    <source>
        <dbReference type="Pfam" id="PF00557"/>
    </source>
</evidence>
<dbReference type="Pfam" id="PF01321">
    <property type="entry name" value="Creatinase_N"/>
    <property type="match status" value="1"/>
</dbReference>
<sequence length="356" mass="40000">MKKRLNRLRKWMDDQGMEALLVSHPINRRYLTGFTGSAGWVIVTSEAQVLISDFRYRVQAKEQAPNYDFIQHKGNPFTTVKEQCDNLGIRSIAFEKDHLTFGQYQRLSESLKSTRAVPVGRVVEKLREVKDAWEIETITEAARIADHAFEAVLGEIRPGKTEREISMRLEFLMREMGADSSSFDIIVASGPRSALPHGVASDRSLQKGDLVTMDFGALYQGYCSDMTRTVMLGQPDHRQREIYEIVLEAQKRAVKAIRPGLTGKEADAVARDWIIRRGYGEYFGHSTGHSLGMEVHEKPGLSVKEGTLLEPGMVVTVEPGIYLPDFGGVRIEDDVLVTAEGYEVLTHSSKELIIIE</sequence>
<protein>
    <submittedName>
        <fullName evidence="7">Xaa-Pro dipeptidase</fullName>
    </submittedName>
</protein>
<accession>A0A235BCQ2</accession>
<keyword evidence="4" id="KW-0378">Hydrolase</keyword>
<name>A0A235BCQ2_9BACL</name>
<dbReference type="InterPro" id="IPR000994">
    <property type="entry name" value="Pept_M24"/>
</dbReference>
<dbReference type="GO" id="GO:0046872">
    <property type="term" value="F:metal ion binding"/>
    <property type="evidence" value="ECO:0007669"/>
    <property type="project" value="UniProtKB-KW"/>
</dbReference>
<dbReference type="EMBL" id="NOWF01000001">
    <property type="protein sequence ID" value="OYD09992.1"/>
    <property type="molecule type" value="Genomic_DNA"/>
</dbReference>
<organism evidence="7 8">
    <name type="scientific">Paludifilum halophilum</name>
    <dbReference type="NCBI Taxonomy" id="1642702"/>
    <lineage>
        <taxon>Bacteria</taxon>
        <taxon>Bacillati</taxon>
        <taxon>Bacillota</taxon>
        <taxon>Bacilli</taxon>
        <taxon>Bacillales</taxon>
        <taxon>Thermoactinomycetaceae</taxon>
        <taxon>Paludifilum</taxon>
    </lineage>
</organism>
<dbReference type="InterPro" id="IPR050659">
    <property type="entry name" value="Peptidase_M24B"/>
</dbReference>
<proteinExistence type="inferred from homology"/>
<dbReference type="RefSeq" id="WP_094263090.1">
    <property type="nucleotide sequence ID" value="NZ_NOWF01000001.1"/>
</dbReference>
<dbReference type="PANTHER" id="PTHR46112">
    <property type="entry name" value="AMINOPEPTIDASE"/>
    <property type="match status" value="1"/>
</dbReference>
<comment type="similarity">
    <text evidence="2">Belongs to the peptidase M24B family.</text>
</comment>
<dbReference type="InterPro" id="IPR029149">
    <property type="entry name" value="Creatin/AminoP/Spt16_N"/>
</dbReference>
<reference evidence="7 8" key="1">
    <citation type="submission" date="2017-07" db="EMBL/GenBank/DDBJ databases">
        <title>The genome sequence of Paludifilum halophilum highlights mechanisms for microbial adaptation to high salt environemnts.</title>
        <authorList>
            <person name="Belbahri L."/>
        </authorList>
    </citation>
    <scope>NUCLEOTIDE SEQUENCE [LARGE SCALE GENOMIC DNA]</scope>
    <source>
        <strain evidence="7 8">DSM 102817</strain>
    </source>
</reference>
<feature type="domain" description="Peptidase M24" evidence="5">
    <location>
        <begin position="137"/>
        <end position="339"/>
    </location>
</feature>